<dbReference type="RefSeq" id="WP_269604848.1">
    <property type="nucleotide sequence ID" value="NZ_JAPWIJ010000005.1"/>
</dbReference>
<comment type="caution">
    <text evidence="8">The sequence shown here is derived from an EMBL/GenBank/DDBJ whole genome shotgun (WGS) entry which is preliminary data.</text>
</comment>
<dbReference type="InterPro" id="IPR009100">
    <property type="entry name" value="AcylCoA_DH/oxidase_NM_dom_sf"/>
</dbReference>
<reference evidence="8" key="1">
    <citation type="submission" date="2022-12" db="EMBL/GenBank/DDBJ databases">
        <authorList>
            <person name="Krivoruchko A.V."/>
            <person name="Elkin A."/>
        </authorList>
    </citation>
    <scope>NUCLEOTIDE SEQUENCE</scope>
    <source>
        <strain evidence="8">IEGM 1391</strain>
    </source>
</reference>
<dbReference type="Pfam" id="PF00441">
    <property type="entry name" value="Acyl-CoA_dh_1"/>
    <property type="match status" value="1"/>
</dbReference>
<evidence type="ECO:0000256" key="1">
    <source>
        <dbReference type="ARBA" id="ARBA00001974"/>
    </source>
</evidence>
<evidence type="ECO:0000313" key="9">
    <source>
        <dbReference type="Proteomes" id="UP001081071"/>
    </source>
</evidence>
<sequence length="374" mass="40129">MVTRVFAPHDELVELRTIFRGFLTKRSGEEQVRKTMETASGYEIEFWRDLAGLGVLSAALPEEYGGDGFGVTAAGVVLEEMGADLTCSPYLSTMTAAQYLVASGDVEACHRYLPAIGDGSVRGTVLTPTGRVRTPQVEAAGSNSSWRLNGTVGYVVDGHTADLFVVVAATTDGPRMFVVEPESTSVSSQPMSVLDRTRKLAEVNFVDTEATLLRPSGDVAQRIAAAADRACVLLACEQAGGASRVLNMAVQYSKERVQFGRPIGSFQSIKHILADLLVTVESAKTAARYTAGMADTSDAEIGAAANLARFYCSDAFVEAANTNIQVHGGIGFTWEHPAHLYLRRARTSAVLLGDSQFHRAKFIDRTLAAQEDHS</sequence>
<dbReference type="Proteomes" id="UP001081071">
    <property type="component" value="Unassembled WGS sequence"/>
</dbReference>
<dbReference type="InterPro" id="IPR009075">
    <property type="entry name" value="AcylCo_DH/oxidase_C"/>
</dbReference>
<feature type="domain" description="Acyl-CoA dehydrogenase/oxidase N-terminal" evidence="7">
    <location>
        <begin position="10"/>
        <end position="119"/>
    </location>
</feature>
<keyword evidence="3" id="KW-0285">Flavoprotein</keyword>
<dbReference type="CDD" id="cd00567">
    <property type="entry name" value="ACAD"/>
    <property type="match status" value="1"/>
</dbReference>
<protein>
    <submittedName>
        <fullName evidence="8">Acyl-CoA/acyl-ACP dehydrogenase</fullName>
    </submittedName>
</protein>
<gene>
    <name evidence="8" type="ORF">O4220_13225</name>
</gene>
<evidence type="ECO:0000256" key="2">
    <source>
        <dbReference type="ARBA" id="ARBA00009347"/>
    </source>
</evidence>
<dbReference type="PANTHER" id="PTHR43884:SF20">
    <property type="entry name" value="ACYL-COA DEHYDROGENASE FADE28"/>
    <property type="match status" value="1"/>
</dbReference>
<keyword evidence="4" id="KW-0274">FAD</keyword>
<proteinExistence type="inferred from homology"/>
<evidence type="ECO:0000256" key="4">
    <source>
        <dbReference type="ARBA" id="ARBA00022827"/>
    </source>
</evidence>
<dbReference type="InterPro" id="IPR013786">
    <property type="entry name" value="AcylCoA_DH/ox_N"/>
</dbReference>
<keyword evidence="9" id="KW-1185">Reference proteome</keyword>
<dbReference type="Gene3D" id="1.20.140.10">
    <property type="entry name" value="Butyryl-CoA Dehydrogenase, subunit A, domain 3"/>
    <property type="match status" value="1"/>
</dbReference>
<dbReference type="SUPFAM" id="SSF47203">
    <property type="entry name" value="Acyl-CoA dehydrogenase C-terminal domain-like"/>
    <property type="match status" value="1"/>
</dbReference>
<evidence type="ECO:0000259" key="7">
    <source>
        <dbReference type="Pfam" id="PF02771"/>
    </source>
</evidence>
<accession>A0ABT4MER0</accession>
<evidence type="ECO:0000256" key="3">
    <source>
        <dbReference type="ARBA" id="ARBA00022630"/>
    </source>
</evidence>
<dbReference type="InterPro" id="IPR037069">
    <property type="entry name" value="AcylCoA_DH/ox_N_sf"/>
</dbReference>
<dbReference type="InterPro" id="IPR036250">
    <property type="entry name" value="AcylCo_DH-like_C"/>
</dbReference>
<comment type="similarity">
    <text evidence="2">Belongs to the acyl-CoA dehydrogenase family.</text>
</comment>
<dbReference type="PANTHER" id="PTHR43884">
    <property type="entry name" value="ACYL-COA DEHYDROGENASE"/>
    <property type="match status" value="1"/>
</dbReference>
<dbReference type="EMBL" id="JAPWIJ010000005">
    <property type="protein sequence ID" value="MCZ4519479.1"/>
    <property type="molecule type" value="Genomic_DNA"/>
</dbReference>
<evidence type="ECO:0000256" key="5">
    <source>
        <dbReference type="ARBA" id="ARBA00023002"/>
    </source>
</evidence>
<dbReference type="Pfam" id="PF02771">
    <property type="entry name" value="Acyl-CoA_dh_N"/>
    <property type="match status" value="1"/>
</dbReference>
<organism evidence="8 9">
    <name type="scientific">Rhodococcus ruber</name>
    <dbReference type="NCBI Taxonomy" id="1830"/>
    <lineage>
        <taxon>Bacteria</taxon>
        <taxon>Bacillati</taxon>
        <taxon>Actinomycetota</taxon>
        <taxon>Actinomycetes</taxon>
        <taxon>Mycobacteriales</taxon>
        <taxon>Nocardiaceae</taxon>
        <taxon>Rhodococcus</taxon>
    </lineage>
</organism>
<evidence type="ECO:0000259" key="6">
    <source>
        <dbReference type="Pfam" id="PF00441"/>
    </source>
</evidence>
<evidence type="ECO:0000313" key="8">
    <source>
        <dbReference type="EMBL" id="MCZ4519479.1"/>
    </source>
</evidence>
<dbReference type="InterPro" id="IPR046373">
    <property type="entry name" value="Acyl-CoA_Oxase/DH_mid-dom_sf"/>
</dbReference>
<dbReference type="Gene3D" id="2.40.110.10">
    <property type="entry name" value="Butyryl-CoA Dehydrogenase, subunit A, domain 2"/>
    <property type="match status" value="1"/>
</dbReference>
<dbReference type="Gene3D" id="1.10.540.10">
    <property type="entry name" value="Acyl-CoA dehydrogenase/oxidase, N-terminal domain"/>
    <property type="match status" value="1"/>
</dbReference>
<keyword evidence="5" id="KW-0560">Oxidoreductase</keyword>
<comment type="cofactor">
    <cofactor evidence="1">
        <name>FAD</name>
        <dbReference type="ChEBI" id="CHEBI:57692"/>
    </cofactor>
</comment>
<name>A0ABT4MER0_9NOCA</name>
<dbReference type="SUPFAM" id="SSF56645">
    <property type="entry name" value="Acyl-CoA dehydrogenase NM domain-like"/>
    <property type="match status" value="1"/>
</dbReference>
<feature type="domain" description="Acyl-CoA dehydrogenase/oxidase C-terminal" evidence="6">
    <location>
        <begin position="232"/>
        <end position="361"/>
    </location>
</feature>